<keyword evidence="8" id="KW-0378">Hydrolase</keyword>
<feature type="compositionally biased region" description="Basic residues" evidence="12">
    <location>
        <begin position="37"/>
        <end position="52"/>
    </location>
</feature>
<comment type="similarity">
    <text evidence="2">In the C-terminal section; belongs to the transpeptidase family.</text>
</comment>
<evidence type="ECO:0000256" key="10">
    <source>
        <dbReference type="ARBA" id="ARBA00044770"/>
    </source>
</evidence>
<dbReference type="InterPro" id="IPR050396">
    <property type="entry name" value="Glycosyltr_51/Transpeptidase"/>
</dbReference>
<dbReference type="InterPro" id="IPR001460">
    <property type="entry name" value="PCN-bd_Tpept"/>
</dbReference>
<dbReference type="InterPro" id="IPR036950">
    <property type="entry name" value="PBP_transglycosylase"/>
</dbReference>
<dbReference type="SUPFAM" id="SSF53955">
    <property type="entry name" value="Lysozyme-like"/>
    <property type="match status" value="1"/>
</dbReference>
<dbReference type="NCBIfam" id="TIGR02074">
    <property type="entry name" value="PBP_1a_fam"/>
    <property type="match status" value="1"/>
</dbReference>
<evidence type="ECO:0000259" key="14">
    <source>
        <dbReference type="Pfam" id="PF00905"/>
    </source>
</evidence>
<dbReference type="InterPro" id="IPR012338">
    <property type="entry name" value="Beta-lactam/transpept-like"/>
</dbReference>
<evidence type="ECO:0000256" key="1">
    <source>
        <dbReference type="ARBA" id="ARBA00004752"/>
    </source>
</evidence>
<keyword evidence="13" id="KW-0812">Transmembrane</keyword>
<evidence type="ECO:0000256" key="3">
    <source>
        <dbReference type="ARBA" id="ARBA00007739"/>
    </source>
</evidence>
<evidence type="ECO:0000256" key="5">
    <source>
        <dbReference type="ARBA" id="ARBA00022670"/>
    </source>
</evidence>
<evidence type="ECO:0000256" key="9">
    <source>
        <dbReference type="ARBA" id="ARBA00023268"/>
    </source>
</evidence>
<evidence type="ECO:0000313" key="16">
    <source>
        <dbReference type="EMBL" id="SLN65062.1"/>
    </source>
</evidence>
<dbReference type="PANTHER" id="PTHR32282:SF33">
    <property type="entry name" value="PEPTIDOGLYCAN GLYCOSYLTRANSFERASE"/>
    <property type="match status" value="1"/>
</dbReference>
<feature type="domain" description="Penicillin-binding protein transpeptidase" evidence="14">
    <location>
        <begin position="407"/>
        <end position="644"/>
    </location>
</feature>
<comment type="similarity">
    <text evidence="3">In the N-terminal section; belongs to the glycosyltransferase 51 family.</text>
</comment>
<dbReference type="InterPro" id="IPR001264">
    <property type="entry name" value="Glyco_trans_51"/>
</dbReference>
<feature type="region of interest" description="Disordered" evidence="12">
    <location>
        <begin position="695"/>
        <end position="714"/>
    </location>
</feature>
<dbReference type="GO" id="GO:0008955">
    <property type="term" value="F:peptidoglycan glycosyltransferase activity"/>
    <property type="evidence" value="ECO:0007669"/>
    <property type="project" value="UniProtKB-EC"/>
</dbReference>
<proteinExistence type="inferred from homology"/>
<keyword evidence="13" id="KW-0472">Membrane</keyword>
<evidence type="ECO:0000313" key="17">
    <source>
        <dbReference type="Proteomes" id="UP000193409"/>
    </source>
</evidence>
<comment type="catalytic activity">
    <reaction evidence="11">
        <text>[GlcNAc-(1-&gt;4)-Mur2Ac(oyl-L-Ala-gamma-D-Glu-L-Lys-D-Ala-D-Ala)](n)-di-trans,octa-cis-undecaprenyl diphosphate + beta-D-GlcNAc-(1-&gt;4)-Mur2Ac(oyl-L-Ala-gamma-D-Glu-L-Lys-D-Ala-D-Ala)-di-trans,octa-cis-undecaprenyl diphosphate = [GlcNAc-(1-&gt;4)-Mur2Ac(oyl-L-Ala-gamma-D-Glu-L-Lys-D-Ala-D-Ala)](n+1)-di-trans,octa-cis-undecaprenyl diphosphate + di-trans,octa-cis-undecaprenyl diphosphate + H(+)</text>
        <dbReference type="Rhea" id="RHEA:23708"/>
        <dbReference type="Rhea" id="RHEA-COMP:9602"/>
        <dbReference type="Rhea" id="RHEA-COMP:9603"/>
        <dbReference type="ChEBI" id="CHEBI:15378"/>
        <dbReference type="ChEBI" id="CHEBI:58405"/>
        <dbReference type="ChEBI" id="CHEBI:60033"/>
        <dbReference type="ChEBI" id="CHEBI:78435"/>
        <dbReference type="EC" id="2.4.99.28"/>
    </reaction>
</comment>
<dbReference type="GO" id="GO:0008658">
    <property type="term" value="F:penicillin binding"/>
    <property type="evidence" value="ECO:0007669"/>
    <property type="project" value="InterPro"/>
</dbReference>
<evidence type="ECO:0000259" key="15">
    <source>
        <dbReference type="Pfam" id="PF00912"/>
    </source>
</evidence>
<organism evidence="16 17">
    <name type="scientific">Pseudoruegeria aquimaris</name>
    <dbReference type="NCBI Taxonomy" id="393663"/>
    <lineage>
        <taxon>Bacteria</taxon>
        <taxon>Pseudomonadati</taxon>
        <taxon>Pseudomonadota</taxon>
        <taxon>Alphaproteobacteria</taxon>
        <taxon>Rhodobacterales</taxon>
        <taxon>Roseobacteraceae</taxon>
        <taxon>Pseudoruegeria</taxon>
    </lineage>
</organism>
<dbReference type="PANTHER" id="PTHR32282">
    <property type="entry name" value="BINDING PROTEIN TRANSPEPTIDASE, PUTATIVE-RELATED"/>
    <property type="match status" value="1"/>
</dbReference>
<sequence length="731" mass="78501">MSRSGKSRPPLVADKRYDAKPSGKAGKAAKPAAKGKGSAKSKAAARKKVPARKPARARNPIVAFFGGLFSWIFRLIWGFAWRFTAVLVMLIGLGVGYYYASLPDARELVDGRTRGSVTLLDREGQVFAWRGDQFGGVITADTVSPHLKNAVIATEDKRFYRHFGISPRGIAGAMRINMREGRSPLSGHGGSTITQQTAKLLCFGTPYDPASGQTEAEYEAECRRGTIARKVKEAIYAMAMEAKYTKDEILTIYLNRAYLGAGSRGFEAASQRYFGKSANEVNAAEAAMLAGLLTAPSRYAPTNNLQRSQDRASVIVGLMEEQGYLTTAQAEDARTHPAQLSEAAQARAGGYFADWVMDSGPSFLTRDTTEDVIIRTTFDQRIQTAAEEALQYVFEEKVREGSKAEAAIVIMSADGAVRGMVGGRKTKVSGAFNRATQALRQTGSAFKPFVYAAALDLGYSPNDLILDAPLTINIPGSGPWSPKNYSRKFYGEVTLTESLAKSLNTSTVRLSEAVGRENVATVARDFGIENELAPGPAIALGTSETTLIQMTGAYAGILNGGRSVEPYGIMELRLQGDDTPISGQDGGMGERVISETAAGELVYMMNKVIEEGTGQRAKLGDRPVAGKTGTSQAARDAWFIGFSADYVAGVWMGYDDNTPLSGVTGGGLPAEIWRETMLRVHEGLPIRPLPMIEPSAPARAPDVAGQQRGRKPANTAEQVILEVLGTILGRN</sequence>
<dbReference type="Pfam" id="PF00905">
    <property type="entry name" value="Transpeptidase"/>
    <property type="match status" value="1"/>
</dbReference>
<evidence type="ECO:0000256" key="2">
    <source>
        <dbReference type="ARBA" id="ARBA00007090"/>
    </source>
</evidence>
<keyword evidence="6" id="KW-0328">Glycosyltransferase</keyword>
<feature type="domain" description="Glycosyl transferase family 51" evidence="15">
    <location>
        <begin position="136"/>
        <end position="319"/>
    </location>
</feature>
<dbReference type="Gene3D" id="1.10.3810.10">
    <property type="entry name" value="Biosynthetic peptidoglycan transglycosylase-like"/>
    <property type="match status" value="1"/>
</dbReference>
<feature type="region of interest" description="Disordered" evidence="12">
    <location>
        <begin position="1"/>
        <end position="52"/>
    </location>
</feature>
<evidence type="ECO:0000256" key="8">
    <source>
        <dbReference type="ARBA" id="ARBA00022801"/>
    </source>
</evidence>
<evidence type="ECO:0000256" key="12">
    <source>
        <dbReference type="SAM" id="MobiDB-lite"/>
    </source>
</evidence>
<reference evidence="16 17" key="1">
    <citation type="submission" date="2017-03" db="EMBL/GenBank/DDBJ databases">
        <authorList>
            <person name="Afonso C.L."/>
            <person name="Miller P.J."/>
            <person name="Scott M.A."/>
            <person name="Spackman E."/>
            <person name="Goraichik I."/>
            <person name="Dimitrov K.M."/>
            <person name="Suarez D.L."/>
            <person name="Swayne D.E."/>
        </authorList>
    </citation>
    <scope>NUCLEOTIDE SEQUENCE [LARGE SCALE GENOMIC DNA]</scope>
    <source>
        <strain evidence="16 17">CECT 7680</strain>
    </source>
</reference>
<name>A0A1Y5TIT1_9RHOB</name>
<protein>
    <recommendedName>
        <fullName evidence="10">peptidoglycan glycosyltransferase</fullName>
        <ecNumber evidence="10">2.4.99.28</ecNumber>
    </recommendedName>
</protein>
<gene>
    <name evidence="16" type="primary">pbpG_2</name>
    <name evidence="16" type="ORF">PSA7680_03436</name>
</gene>
<dbReference type="GO" id="GO:0004180">
    <property type="term" value="F:carboxypeptidase activity"/>
    <property type="evidence" value="ECO:0007669"/>
    <property type="project" value="UniProtKB-KW"/>
</dbReference>
<dbReference type="RefSeq" id="WP_085869926.1">
    <property type="nucleotide sequence ID" value="NZ_FWFQ01000037.1"/>
</dbReference>
<keyword evidence="13" id="KW-1133">Transmembrane helix</keyword>
<evidence type="ECO:0000256" key="11">
    <source>
        <dbReference type="ARBA" id="ARBA00049902"/>
    </source>
</evidence>
<dbReference type="GO" id="GO:0006508">
    <property type="term" value="P:proteolysis"/>
    <property type="evidence" value="ECO:0007669"/>
    <property type="project" value="UniProtKB-KW"/>
</dbReference>
<keyword evidence="4" id="KW-0121">Carboxypeptidase</keyword>
<dbReference type="GO" id="GO:0030288">
    <property type="term" value="C:outer membrane-bounded periplasmic space"/>
    <property type="evidence" value="ECO:0007669"/>
    <property type="project" value="TreeGrafter"/>
</dbReference>
<evidence type="ECO:0000256" key="7">
    <source>
        <dbReference type="ARBA" id="ARBA00022679"/>
    </source>
</evidence>
<evidence type="ECO:0000256" key="13">
    <source>
        <dbReference type="SAM" id="Phobius"/>
    </source>
</evidence>
<feature type="transmembrane region" description="Helical" evidence="13">
    <location>
        <begin position="57"/>
        <end position="73"/>
    </location>
</feature>
<keyword evidence="9" id="KW-0511">Multifunctional enzyme</keyword>
<evidence type="ECO:0000256" key="4">
    <source>
        <dbReference type="ARBA" id="ARBA00022645"/>
    </source>
</evidence>
<dbReference type="AlphaFoldDB" id="A0A1Y5TIT1"/>
<dbReference type="OrthoDB" id="9766909at2"/>
<comment type="pathway">
    <text evidence="1">Cell wall biogenesis; peptidoglycan biosynthesis.</text>
</comment>
<dbReference type="Pfam" id="PF00912">
    <property type="entry name" value="Transgly"/>
    <property type="match status" value="1"/>
</dbReference>
<evidence type="ECO:0000256" key="6">
    <source>
        <dbReference type="ARBA" id="ARBA00022676"/>
    </source>
</evidence>
<dbReference type="EC" id="2.4.99.28" evidence="10"/>
<accession>A0A1Y5TIT1</accession>
<feature type="compositionally biased region" description="Low complexity" evidence="12">
    <location>
        <begin position="22"/>
        <end position="36"/>
    </location>
</feature>
<dbReference type="InterPro" id="IPR023346">
    <property type="entry name" value="Lysozyme-like_dom_sf"/>
</dbReference>
<dbReference type="GO" id="GO:0009252">
    <property type="term" value="P:peptidoglycan biosynthetic process"/>
    <property type="evidence" value="ECO:0007669"/>
    <property type="project" value="UniProtKB-UniPathway"/>
</dbReference>
<dbReference type="Gene3D" id="3.40.710.10">
    <property type="entry name" value="DD-peptidase/beta-lactamase superfamily"/>
    <property type="match status" value="1"/>
</dbReference>
<keyword evidence="17" id="KW-1185">Reference proteome</keyword>
<keyword evidence="7" id="KW-0808">Transferase</keyword>
<dbReference type="SUPFAM" id="SSF56601">
    <property type="entry name" value="beta-lactamase/transpeptidase-like"/>
    <property type="match status" value="1"/>
</dbReference>
<dbReference type="EMBL" id="FWFQ01000037">
    <property type="protein sequence ID" value="SLN65062.1"/>
    <property type="molecule type" value="Genomic_DNA"/>
</dbReference>
<dbReference type="UniPathway" id="UPA00219"/>
<keyword evidence="5" id="KW-0645">Protease</keyword>
<dbReference type="Proteomes" id="UP000193409">
    <property type="component" value="Unassembled WGS sequence"/>
</dbReference>